<feature type="transmembrane region" description="Helical" evidence="2">
    <location>
        <begin position="20"/>
        <end position="38"/>
    </location>
</feature>
<name>A0AAD9D0N4_PAPLA</name>
<accession>A0AAD9D0N4</accession>
<evidence type="ECO:0000256" key="2">
    <source>
        <dbReference type="SAM" id="Phobius"/>
    </source>
</evidence>
<dbReference type="Proteomes" id="UP001182556">
    <property type="component" value="Unassembled WGS sequence"/>
</dbReference>
<keyword evidence="2" id="KW-0812">Transmembrane</keyword>
<sequence>MAINLPFHLPTGGLPLPRRFVLLGLTVLALFLFLHTFAPTTLPPALAPGVPHHEPDASYFSPEKWLPPILNPNTPERPVEFDEEGSCLFLSPFDALSPAEKARAANLQLEEVSAGVVRSKPPAPARDDDPDFDDEFGGSAGNGTDAPLGLTHPILALLRDGEIKWKETMARQSQTLEQAVETYIERYGRNPPKGFDLWWNFAQSRNVLLPDEYDAIMNSLLPFYGLPIDQLKERLEETEKIAETFTLVVHDGKVELQWNDDYSRDTWWASRPRADSQINLMEPFIHQIGNFRATFTIHDQPSILLDYERQQELLAAAREGKVSSLSNEHDRFEQDWHKACPPDSPLNKGEKELPQSDTFIAHHSAAMDICQHPSYMENHGMFIEHKDAGAHPKPHTKLYPILVPSKTMLNGDIPVTPIGRDGRRDDVGNDPAWNKKSGKLYWRGLATGLNHNKGVGANWRNSHRERLHFMANDKTNAIQEVLTPVGSTGEAEVSRLPLRDLGQYYMDAKLAGGNWQCDWGDGTCQEMEDEIDFAPKDSAERSNDFKYIFDTDGNAWSSRFPRLMASHNVVIKATVFPEWNTQSLPEWYAYVPSKMDYSDLFSIMSFFRGTPSGRGSHDEVARRIALNGQCWVEKTWRREDLQAYMFRLYLEFGRLISPDRDNGKMDFVLPKKPAHEAVPPIVEERS</sequence>
<dbReference type="PANTHER" id="PTHR12203:SF118">
    <property type="entry name" value="BETA-1,2-XYLOSYLTRANSFERASE 1"/>
    <property type="match status" value="1"/>
</dbReference>
<dbReference type="EMBL" id="JAODAN010000005">
    <property type="protein sequence ID" value="KAK1924204.1"/>
    <property type="molecule type" value="Genomic_DNA"/>
</dbReference>
<protein>
    <recommendedName>
        <fullName evidence="3">Glycosyl transferase CAP10 domain-containing protein</fullName>
    </recommendedName>
</protein>
<comment type="caution">
    <text evidence="4">The sequence shown here is derived from an EMBL/GenBank/DDBJ whole genome shotgun (WGS) entry which is preliminary data.</text>
</comment>
<gene>
    <name evidence="4" type="ORF">DB88DRAFT_489453</name>
</gene>
<keyword evidence="2" id="KW-1133">Transmembrane helix</keyword>
<evidence type="ECO:0000313" key="5">
    <source>
        <dbReference type="Proteomes" id="UP001182556"/>
    </source>
</evidence>
<dbReference type="SMART" id="SM00672">
    <property type="entry name" value="CAP10"/>
    <property type="match status" value="1"/>
</dbReference>
<dbReference type="PANTHER" id="PTHR12203">
    <property type="entry name" value="KDEL LYS-ASP-GLU-LEU CONTAINING - RELATED"/>
    <property type="match status" value="1"/>
</dbReference>
<evidence type="ECO:0000256" key="1">
    <source>
        <dbReference type="SAM" id="MobiDB-lite"/>
    </source>
</evidence>
<dbReference type="Pfam" id="PF05686">
    <property type="entry name" value="Glyco_transf_90"/>
    <property type="match status" value="1"/>
</dbReference>
<feature type="region of interest" description="Disordered" evidence="1">
    <location>
        <begin position="115"/>
        <end position="145"/>
    </location>
</feature>
<dbReference type="AlphaFoldDB" id="A0AAD9D0N4"/>
<dbReference type="InterPro" id="IPR051091">
    <property type="entry name" value="O-Glucosyltr/Glycosyltrsf_90"/>
</dbReference>
<keyword evidence="2" id="KW-0472">Membrane</keyword>
<evidence type="ECO:0000259" key="3">
    <source>
        <dbReference type="SMART" id="SM00672"/>
    </source>
</evidence>
<organism evidence="4 5">
    <name type="scientific">Papiliotrema laurentii</name>
    <name type="common">Cryptococcus laurentii</name>
    <dbReference type="NCBI Taxonomy" id="5418"/>
    <lineage>
        <taxon>Eukaryota</taxon>
        <taxon>Fungi</taxon>
        <taxon>Dikarya</taxon>
        <taxon>Basidiomycota</taxon>
        <taxon>Agaricomycotina</taxon>
        <taxon>Tremellomycetes</taxon>
        <taxon>Tremellales</taxon>
        <taxon>Rhynchogastremaceae</taxon>
        <taxon>Papiliotrema</taxon>
    </lineage>
</organism>
<reference evidence="4" key="1">
    <citation type="submission" date="2023-02" db="EMBL/GenBank/DDBJ databases">
        <title>Identification and recombinant expression of a fungal hydrolase from Papiliotrema laurentii that hydrolyzes apple cutin and clears colloidal polyester polyurethane.</title>
        <authorList>
            <consortium name="DOE Joint Genome Institute"/>
            <person name="Roman V.A."/>
            <person name="Bojanowski C."/>
            <person name="Crable B.R."/>
            <person name="Wagner D.N."/>
            <person name="Hung C.S."/>
            <person name="Nadeau L.J."/>
            <person name="Schratz L."/>
            <person name="Haridas S."/>
            <person name="Pangilinan J."/>
            <person name="Lipzen A."/>
            <person name="Na H."/>
            <person name="Yan M."/>
            <person name="Ng V."/>
            <person name="Grigoriev I.V."/>
            <person name="Spatafora J.W."/>
            <person name="Barlow D."/>
            <person name="Biffinger J."/>
            <person name="Kelley-Loughnane N."/>
            <person name="Varaljay V.A."/>
            <person name="Crookes-Goodson W.J."/>
        </authorList>
    </citation>
    <scope>NUCLEOTIDE SEQUENCE</scope>
    <source>
        <strain evidence="4">5307AH</strain>
    </source>
</reference>
<feature type="domain" description="Glycosyl transferase CAP10" evidence="3">
    <location>
        <begin position="381"/>
        <end position="659"/>
    </location>
</feature>
<evidence type="ECO:0000313" key="4">
    <source>
        <dbReference type="EMBL" id="KAK1924204.1"/>
    </source>
</evidence>
<proteinExistence type="predicted"/>
<dbReference type="InterPro" id="IPR006598">
    <property type="entry name" value="CAP10"/>
</dbReference>
<keyword evidence="5" id="KW-1185">Reference proteome</keyword>